<accession>A0A8H3QJ71</accession>
<proteinExistence type="predicted"/>
<dbReference type="Proteomes" id="UP000615446">
    <property type="component" value="Unassembled WGS sequence"/>
</dbReference>
<organism evidence="1 2">
    <name type="scientific">Rhizophagus clarus</name>
    <dbReference type="NCBI Taxonomy" id="94130"/>
    <lineage>
        <taxon>Eukaryota</taxon>
        <taxon>Fungi</taxon>
        <taxon>Fungi incertae sedis</taxon>
        <taxon>Mucoromycota</taxon>
        <taxon>Glomeromycotina</taxon>
        <taxon>Glomeromycetes</taxon>
        <taxon>Glomerales</taxon>
        <taxon>Glomeraceae</taxon>
        <taxon>Rhizophagus</taxon>
    </lineage>
</organism>
<dbReference type="AlphaFoldDB" id="A0A8H3QJ71"/>
<reference evidence="1" key="1">
    <citation type="submission" date="2019-10" db="EMBL/GenBank/DDBJ databases">
        <title>Conservation and host-specific expression of non-tandemly repeated heterogenous ribosome RNA gene in arbuscular mycorrhizal fungi.</title>
        <authorList>
            <person name="Maeda T."/>
            <person name="Kobayashi Y."/>
            <person name="Nakagawa T."/>
            <person name="Ezawa T."/>
            <person name="Yamaguchi K."/>
            <person name="Bino T."/>
            <person name="Nishimoto Y."/>
            <person name="Shigenobu S."/>
            <person name="Kawaguchi M."/>
        </authorList>
    </citation>
    <scope>NUCLEOTIDE SEQUENCE</scope>
    <source>
        <strain evidence="1">HR1</strain>
    </source>
</reference>
<dbReference type="EMBL" id="BLAL01000058">
    <property type="protein sequence ID" value="GES81708.1"/>
    <property type="molecule type" value="Genomic_DNA"/>
</dbReference>
<protein>
    <submittedName>
        <fullName evidence="1">Uncharacterized protein</fullName>
    </submittedName>
</protein>
<comment type="caution">
    <text evidence="1">The sequence shown here is derived from an EMBL/GenBank/DDBJ whole genome shotgun (WGS) entry which is preliminary data.</text>
</comment>
<name>A0A8H3QJ71_9GLOM</name>
<sequence length="73" mass="7700">MLAFRISKYISILNGLGTSGSKGLELGSISLGPRCGVSTRLEIKDGLTVTTDTKEVPISRGIPDFFLAACQVV</sequence>
<gene>
    <name evidence="1" type="ORF">RCL2_000895100</name>
</gene>
<evidence type="ECO:0000313" key="1">
    <source>
        <dbReference type="EMBL" id="GES81708.1"/>
    </source>
</evidence>
<evidence type="ECO:0000313" key="2">
    <source>
        <dbReference type="Proteomes" id="UP000615446"/>
    </source>
</evidence>